<accession>A0A0D2ISC1</accession>
<comment type="subcellular location">
    <subcellularLocation>
        <location evidence="1">Membrane</location>
        <topology evidence="1">Multi-pass membrane protein</topology>
    </subcellularLocation>
</comment>
<dbReference type="SUPFAM" id="SSF103473">
    <property type="entry name" value="MFS general substrate transporter"/>
    <property type="match status" value="1"/>
</dbReference>
<dbReference type="Proteomes" id="UP000053617">
    <property type="component" value="Unassembled WGS sequence"/>
</dbReference>
<evidence type="ECO:0000259" key="6">
    <source>
        <dbReference type="PROSITE" id="PS50850"/>
    </source>
</evidence>
<dbReference type="GO" id="GO:0022857">
    <property type="term" value="F:transmembrane transporter activity"/>
    <property type="evidence" value="ECO:0007669"/>
    <property type="project" value="InterPro"/>
</dbReference>
<evidence type="ECO:0000313" key="8">
    <source>
        <dbReference type="Proteomes" id="UP000053617"/>
    </source>
</evidence>
<feature type="domain" description="Major facilitator superfamily (MFS) profile" evidence="6">
    <location>
        <begin position="19"/>
        <end position="104"/>
    </location>
</feature>
<sequence length="104" mass="11804">MPSFSNRVSESVNDRLAFASAIMMLSQINFGMDMVAFANTQAMHPFNKKFGSYDESLERYALDPYFLSLLNSLTYVGQVFGVITGGWVARHYGRHPSFWVMSFV</sequence>
<dbReference type="InterPro" id="IPR036259">
    <property type="entry name" value="MFS_trans_sf"/>
</dbReference>
<dbReference type="Pfam" id="PF00083">
    <property type="entry name" value="Sugar_tr"/>
    <property type="match status" value="1"/>
</dbReference>
<dbReference type="EMBL" id="KN847476">
    <property type="protein sequence ID" value="KIX08894.1"/>
    <property type="molecule type" value="Genomic_DNA"/>
</dbReference>
<dbReference type="VEuPathDB" id="FungiDB:Z518_03551"/>
<dbReference type="AlphaFoldDB" id="A0A0D2ISC1"/>
<dbReference type="HOGENOM" id="CLU_2251556_0_0_1"/>
<evidence type="ECO:0000256" key="5">
    <source>
        <dbReference type="SAM" id="Phobius"/>
    </source>
</evidence>
<dbReference type="PROSITE" id="PS50850">
    <property type="entry name" value="MFS"/>
    <property type="match status" value="1"/>
</dbReference>
<dbReference type="RefSeq" id="XP_013276030.1">
    <property type="nucleotide sequence ID" value="XM_013420576.1"/>
</dbReference>
<gene>
    <name evidence="7" type="ORF">Z518_03551</name>
</gene>
<keyword evidence="2 5" id="KW-0812">Transmembrane</keyword>
<organism evidence="7 8">
    <name type="scientific">Rhinocladiella mackenziei CBS 650.93</name>
    <dbReference type="NCBI Taxonomy" id="1442369"/>
    <lineage>
        <taxon>Eukaryota</taxon>
        <taxon>Fungi</taxon>
        <taxon>Dikarya</taxon>
        <taxon>Ascomycota</taxon>
        <taxon>Pezizomycotina</taxon>
        <taxon>Eurotiomycetes</taxon>
        <taxon>Chaetothyriomycetidae</taxon>
        <taxon>Chaetothyriales</taxon>
        <taxon>Herpotrichiellaceae</taxon>
        <taxon>Rhinocladiella</taxon>
    </lineage>
</organism>
<keyword evidence="3 5" id="KW-1133">Transmembrane helix</keyword>
<dbReference type="InterPro" id="IPR020846">
    <property type="entry name" value="MFS_dom"/>
</dbReference>
<evidence type="ECO:0000313" key="7">
    <source>
        <dbReference type="EMBL" id="KIX08894.1"/>
    </source>
</evidence>
<proteinExistence type="predicted"/>
<keyword evidence="4 5" id="KW-0472">Membrane</keyword>
<dbReference type="GO" id="GO:0016020">
    <property type="term" value="C:membrane"/>
    <property type="evidence" value="ECO:0007669"/>
    <property type="project" value="UniProtKB-SubCell"/>
</dbReference>
<reference evidence="7 8" key="1">
    <citation type="submission" date="2015-01" db="EMBL/GenBank/DDBJ databases">
        <title>The Genome Sequence of Rhinocladiella mackenzie CBS 650.93.</title>
        <authorList>
            <consortium name="The Broad Institute Genomics Platform"/>
            <person name="Cuomo C."/>
            <person name="de Hoog S."/>
            <person name="Gorbushina A."/>
            <person name="Stielow B."/>
            <person name="Teixiera M."/>
            <person name="Abouelleil A."/>
            <person name="Chapman S.B."/>
            <person name="Priest M."/>
            <person name="Young S.K."/>
            <person name="Wortman J."/>
            <person name="Nusbaum C."/>
            <person name="Birren B."/>
        </authorList>
    </citation>
    <scope>NUCLEOTIDE SEQUENCE [LARGE SCALE GENOMIC DNA]</scope>
    <source>
        <strain evidence="7 8">CBS 650.93</strain>
    </source>
</reference>
<evidence type="ECO:0000256" key="4">
    <source>
        <dbReference type="ARBA" id="ARBA00023136"/>
    </source>
</evidence>
<protein>
    <recommendedName>
        <fullName evidence="6">Major facilitator superfamily (MFS) profile domain-containing protein</fullName>
    </recommendedName>
</protein>
<evidence type="ECO:0000256" key="3">
    <source>
        <dbReference type="ARBA" id="ARBA00022989"/>
    </source>
</evidence>
<keyword evidence="8" id="KW-1185">Reference proteome</keyword>
<dbReference type="GeneID" id="25291622"/>
<dbReference type="OrthoDB" id="6612291at2759"/>
<dbReference type="InterPro" id="IPR005828">
    <property type="entry name" value="MFS_sugar_transport-like"/>
</dbReference>
<evidence type="ECO:0000256" key="2">
    <source>
        <dbReference type="ARBA" id="ARBA00022692"/>
    </source>
</evidence>
<name>A0A0D2ISC1_9EURO</name>
<dbReference type="Gene3D" id="1.20.1250.20">
    <property type="entry name" value="MFS general substrate transporter like domains"/>
    <property type="match status" value="1"/>
</dbReference>
<feature type="transmembrane region" description="Helical" evidence="5">
    <location>
        <begin position="65"/>
        <end position="89"/>
    </location>
</feature>
<evidence type="ECO:0000256" key="1">
    <source>
        <dbReference type="ARBA" id="ARBA00004141"/>
    </source>
</evidence>